<keyword evidence="2" id="KW-1185">Reference proteome</keyword>
<reference evidence="1" key="2">
    <citation type="submission" date="2023-01" db="EMBL/GenBank/DDBJ databases">
        <authorList>
            <person name="Sun Q."/>
            <person name="Evtushenko L."/>
        </authorList>
    </citation>
    <scope>NUCLEOTIDE SEQUENCE</scope>
    <source>
        <strain evidence="1">VKM B-2935</strain>
    </source>
</reference>
<accession>A0A9W6K7H3</accession>
<dbReference type="AlphaFoldDB" id="A0A9W6K7H3"/>
<evidence type="ECO:0000313" key="2">
    <source>
        <dbReference type="Proteomes" id="UP001143328"/>
    </source>
</evidence>
<comment type="caution">
    <text evidence="1">The sequence shown here is derived from an EMBL/GenBank/DDBJ whole genome shotgun (WGS) entry which is preliminary data.</text>
</comment>
<name>A0A9W6K7H3_9PSED</name>
<evidence type="ECO:0000313" key="1">
    <source>
        <dbReference type="EMBL" id="GLK90227.1"/>
    </source>
</evidence>
<organism evidence="1 2">
    <name type="scientific">Pseudomonas turukhanskensis</name>
    <dbReference type="NCBI Taxonomy" id="1806536"/>
    <lineage>
        <taxon>Bacteria</taxon>
        <taxon>Pseudomonadati</taxon>
        <taxon>Pseudomonadota</taxon>
        <taxon>Gammaproteobacteria</taxon>
        <taxon>Pseudomonadales</taxon>
        <taxon>Pseudomonadaceae</taxon>
        <taxon>Pseudomonas</taxon>
    </lineage>
</organism>
<sequence>MRASHFRNRTTGKEVYAKVGVELSDLPKEARTYLGTDEITSGTMQYHLGDTWMGGPNITQLIEDLKTKGFHTHTIVMPQS</sequence>
<dbReference type="EMBL" id="BSFN01000009">
    <property type="protein sequence ID" value="GLK90227.1"/>
    <property type="molecule type" value="Genomic_DNA"/>
</dbReference>
<dbReference type="RefSeq" id="WP_271196419.1">
    <property type="nucleotide sequence ID" value="NZ_BSFN01000009.1"/>
</dbReference>
<reference evidence="1" key="1">
    <citation type="journal article" date="2014" name="Int. J. Syst. Evol. Microbiol.">
        <title>Complete genome sequence of Corynebacterium casei LMG S-19264T (=DSM 44701T), isolated from a smear-ripened cheese.</title>
        <authorList>
            <consortium name="US DOE Joint Genome Institute (JGI-PGF)"/>
            <person name="Walter F."/>
            <person name="Albersmeier A."/>
            <person name="Kalinowski J."/>
            <person name="Ruckert C."/>
        </authorList>
    </citation>
    <scope>NUCLEOTIDE SEQUENCE</scope>
    <source>
        <strain evidence="1">VKM B-2935</strain>
    </source>
</reference>
<protein>
    <submittedName>
        <fullName evidence="1">Uncharacterized protein</fullName>
    </submittedName>
</protein>
<dbReference type="Proteomes" id="UP001143328">
    <property type="component" value="Unassembled WGS sequence"/>
</dbReference>
<gene>
    <name evidence="1" type="ORF">GCM10017655_32890</name>
</gene>
<proteinExistence type="predicted"/>